<dbReference type="InterPro" id="IPR003718">
    <property type="entry name" value="OsmC/Ohr_fam"/>
</dbReference>
<organism evidence="1 2">
    <name type="scientific">Pigmentiphaga humi</name>
    <dbReference type="NCBI Taxonomy" id="2478468"/>
    <lineage>
        <taxon>Bacteria</taxon>
        <taxon>Pseudomonadati</taxon>
        <taxon>Pseudomonadota</taxon>
        <taxon>Betaproteobacteria</taxon>
        <taxon>Burkholderiales</taxon>
        <taxon>Alcaligenaceae</taxon>
        <taxon>Pigmentiphaga</taxon>
    </lineage>
</organism>
<dbReference type="Proteomes" id="UP000277294">
    <property type="component" value="Unassembled WGS sequence"/>
</dbReference>
<accession>A0A3P4AYQ5</accession>
<dbReference type="AlphaFoldDB" id="A0A3P4AYQ5"/>
<evidence type="ECO:0000313" key="2">
    <source>
        <dbReference type="Proteomes" id="UP000277294"/>
    </source>
</evidence>
<dbReference type="SUPFAM" id="SSF82784">
    <property type="entry name" value="OsmC-like"/>
    <property type="match status" value="1"/>
</dbReference>
<protein>
    <submittedName>
        <fullName evidence="1">OsmC-like protein</fullName>
    </submittedName>
</protein>
<dbReference type="RefSeq" id="WP_124077777.1">
    <property type="nucleotide sequence ID" value="NZ_UWPJ01000006.1"/>
</dbReference>
<keyword evidence="2" id="KW-1185">Reference proteome</keyword>
<dbReference type="EMBL" id="UWPJ01000006">
    <property type="protein sequence ID" value="VCU68538.1"/>
    <property type="molecule type" value="Genomic_DNA"/>
</dbReference>
<proteinExistence type="predicted"/>
<gene>
    <name evidence="1" type="ORF">PIGHUM_00595</name>
</gene>
<sequence length="131" mass="14203">MSIRIQPGAAGTLRYTVEASGHALPLDMPAPKGEGPSPHDYFDSALGGCKALTLMVYAQSRQIPLEGVDVAVERDDKDERRGEYRLSVRLSLIGRLSDEQVQELHAVADKCPVHKLMTSTAVTISSTVERA</sequence>
<dbReference type="PANTHER" id="PTHR39624">
    <property type="entry name" value="PROTEIN INVOLVED IN RIMO-MEDIATED BETA-METHYLTHIOLATION OF RIBOSOMAL PROTEIN S12 YCAO"/>
    <property type="match status" value="1"/>
</dbReference>
<name>A0A3P4AYQ5_9BURK</name>
<dbReference type="InterPro" id="IPR036102">
    <property type="entry name" value="OsmC/Ohrsf"/>
</dbReference>
<dbReference type="PANTHER" id="PTHR39624:SF2">
    <property type="entry name" value="OSMC-LIKE PROTEIN"/>
    <property type="match status" value="1"/>
</dbReference>
<dbReference type="OrthoDB" id="9789573at2"/>
<reference evidence="1 2" key="1">
    <citation type="submission" date="2018-10" db="EMBL/GenBank/DDBJ databases">
        <authorList>
            <person name="Criscuolo A."/>
        </authorList>
    </citation>
    <scope>NUCLEOTIDE SEQUENCE [LARGE SCALE GENOMIC DNA]</scope>
    <source>
        <strain evidence="1">DnA1</strain>
    </source>
</reference>
<dbReference type="Pfam" id="PF02566">
    <property type="entry name" value="OsmC"/>
    <property type="match status" value="1"/>
</dbReference>
<dbReference type="InterPro" id="IPR015946">
    <property type="entry name" value="KH_dom-like_a/b"/>
</dbReference>
<dbReference type="Gene3D" id="3.30.300.20">
    <property type="match status" value="1"/>
</dbReference>
<evidence type="ECO:0000313" key="1">
    <source>
        <dbReference type="EMBL" id="VCU68538.1"/>
    </source>
</evidence>